<evidence type="ECO:0000256" key="4">
    <source>
        <dbReference type="ARBA" id="ARBA00023029"/>
    </source>
</evidence>
<comment type="catalytic activity">
    <reaction evidence="1 7">
        <text>ATP-independent breakage of single-stranded DNA, followed by passage and rejoining.</text>
        <dbReference type="EC" id="5.6.2.1"/>
    </reaction>
</comment>
<dbReference type="SMART" id="SM00436">
    <property type="entry name" value="TOP1Bc"/>
    <property type="match status" value="1"/>
</dbReference>
<dbReference type="InterPro" id="IPR006171">
    <property type="entry name" value="TOPRIM_dom"/>
</dbReference>
<evidence type="ECO:0000259" key="8">
    <source>
        <dbReference type="PROSITE" id="PS50880"/>
    </source>
</evidence>
<dbReference type="OrthoDB" id="430051at2759"/>
<dbReference type="InterPro" id="IPR000380">
    <property type="entry name" value="Topo_IA"/>
</dbReference>
<sequence length="606" mass="69274">MKNWQSVPIRTLFEAPIYQLVPEAMKNIAKTLVEESASCDVLVIWTDCDREGESIGAEIARVCRESNPRIDVYRAKFSEITPRAIEHAARHLTRLDQRIIDAVECRSELDLRIGAAFTRLQTLHLQQRFPHILNVDGKQVVSYGSCQFPTLGFVVERYKAIERFISETYWKLVVDHKRGDSKAEFVWDRVRLFDQDIVQILYDDCVEARSAKIESVSRRPKSKFRPQALDTVELEKLAVRKLKMSAKHAMDIAEKLYNKGYISYPRTETNKFPPDINLHSLVSKLTSSAQWGDFANEAEFVWDRIRLFDQDIVQILYDDCVEARSAKIETVTRRPKSKFRPQALDTVELEKLAVRKLKMSAKHAMDIAEKLYNKGYISYPRTETNKFPPDINLQSLVSKLTSSAQWGDFANEVLEHGPNPRNGNKSDEAHPPIHPLKHVADGSLQGDDWRVYELVVRHFLACLSWDAKGQETRVGMRIGGETFHATGLCIQDLGYLRVYPYDRWSDKTLPSYIEGEQLLDYQLRIADGQTQPPELLNEADLIALMDKYGIGTDATHAEHIEKIKTRQYVGVRDDGRFIPGYLGLALVDGYDAMGAPKSCCFRFVPG</sequence>
<dbReference type="AlphaFoldDB" id="A0A0C2GS13"/>
<name>A0A0C2GS13_9BILA</name>
<dbReference type="EC" id="5.6.2.1" evidence="3 7"/>
<dbReference type="Gene3D" id="1.10.460.10">
    <property type="entry name" value="Topoisomerase I, domain 2"/>
    <property type="match status" value="2"/>
</dbReference>
<dbReference type="InterPro" id="IPR013497">
    <property type="entry name" value="Topo_IA_cen"/>
</dbReference>
<gene>
    <name evidence="10" type="ORF">ANCDUO_09985</name>
</gene>
<dbReference type="PROSITE" id="PS52039">
    <property type="entry name" value="TOPO_IA_2"/>
    <property type="match status" value="1"/>
</dbReference>
<dbReference type="PANTHER" id="PTHR11390">
    <property type="entry name" value="PROKARYOTIC DNA TOPOISOMERASE"/>
    <property type="match status" value="1"/>
</dbReference>
<keyword evidence="11" id="KW-1185">Reference proteome</keyword>
<comment type="similarity">
    <text evidence="2 7">Belongs to the type IA topoisomerase family.</text>
</comment>
<dbReference type="EMBL" id="KN731619">
    <property type="protein sequence ID" value="KIH59771.1"/>
    <property type="molecule type" value="Genomic_DNA"/>
</dbReference>
<evidence type="ECO:0000256" key="5">
    <source>
        <dbReference type="ARBA" id="ARBA00023125"/>
    </source>
</evidence>
<protein>
    <recommendedName>
        <fullName evidence="3 7">DNA topoisomerase</fullName>
        <ecNumber evidence="3 7">5.6.2.1</ecNumber>
    </recommendedName>
</protein>
<keyword evidence="6 7" id="KW-0413">Isomerase</keyword>
<evidence type="ECO:0000256" key="1">
    <source>
        <dbReference type="ARBA" id="ARBA00000213"/>
    </source>
</evidence>
<evidence type="ECO:0000313" key="11">
    <source>
        <dbReference type="Proteomes" id="UP000054047"/>
    </source>
</evidence>
<dbReference type="CDD" id="cd01028">
    <property type="entry name" value="TOPRIM_TopoIA"/>
    <property type="match status" value="1"/>
</dbReference>
<comment type="function">
    <text evidence="7">Introduces a single-strand break via transesterification at a target site in duplex DNA. Releases the supercoiling and torsional tension of DNA introduced during the DNA replication and transcription by transiently cleaving and rejoining one strand of the DNA duplex. The scissile phosphodiester is attacked by the catalytic tyrosine of the enzyme, resulting in the formation of a DNA-(5'-phosphotyrosyl)-enzyme intermediate and the expulsion of a 3'-OH DNA strand.</text>
</comment>
<dbReference type="GO" id="GO:0003917">
    <property type="term" value="F:DNA topoisomerase type I (single strand cut, ATP-independent) activity"/>
    <property type="evidence" value="ECO:0007669"/>
    <property type="project" value="UniProtKB-EC"/>
</dbReference>
<evidence type="ECO:0000256" key="2">
    <source>
        <dbReference type="ARBA" id="ARBA00009446"/>
    </source>
</evidence>
<evidence type="ECO:0000259" key="9">
    <source>
        <dbReference type="PROSITE" id="PS52039"/>
    </source>
</evidence>
<dbReference type="SUPFAM" id="SSF56712">
    <property type="entry name" value="Prokaryotic type I DNA topoisomerase"/>
    <property type="match status" value="2"/>
</dbReference>
<dbReference type="GO" id="GO:0005634">
    <property type="term" value="C:nucleus"/>
    <property type="evidence" value="ECO:0007669"/>
    <property type="project" value="TreeGrafter"/>
</dbReference>
<accession>A0A0C2GS13</accession>
<evidence type="ECO:0000256" key="6">
    <source>
        <dbReference type="ARBA" id="ARBA00023235"/>
    </source>
</evidence>
<dbReference type="InterPro" id="IPR003602">
    <property type="entry name" value="Topo_IA_DNA-bd_dom"/>
</dbReference>
<dbReference type="SMART" id="SM00437">
    <property type="entry name" value="TOP1Ac"/>
    <property type="match status" value="1"/>
</dbReference>
<dbReference type="PROSITE" id="PS50880">
    <property type="entry name" value="TOPRIM"/>
    <property type="match status" value="1"/>
</dbReference>
<dbReference type="PRINTS" id="PR00417">
    <property type="entry name" value="PRTPISMRASEI"/>
</dbReference>
<evidence type="ECO:0000256" key="3">
    <source>
        <dbReference type="ARBA" id="ARBA00012891"/>
    </source>
</evidence>
<feature type="domain" description="Toprim" evidence="8">
    <location>
        <begin position="1"/>
        <end position="78"/>
    </location>
</feature>
<reference evidence="10 11" key="1">
    <citation type="submission" date="2013-12" db="EMBL/GenBank/DDBJ databases">
        <title>Draft genome of the parsitic nematode Ancylostoma duodenale.</title>
        <authorList>
            <person name="Mitreva M."/>
        </authorList>
    </citation>
    <scope>NUCLEOTIDE SEQUENCE [LARGE SCALE GENOMIC DNA]</scope>
    <source>
        <strain evidence="10 11">Zhejiang</strain>
    </source>
</reference>
<dbReference type="CDD" id="cd00186">
    <property type="entry name" value="TOP1Ac"/>
    <property type="match status" value="1"/>
</dbReference>
<dbReference type="GO" id="GO:0006265">
    <property type="term" value="P:DNA topological change"/>
    <property type="evidence" value="ECO:0007669"/>
    <property type="project" value="InterPro"/>
</dbReference>
<dbReference type="InterPro" id="IPR013824">
    <property type="entry name" value="Topo_IA_cen_sub1"/>
</dbReference>
<dbReference type="Proteomes" id="UP000054047">
    <property type="component" value="Unassembled WGS sequence"/>
</dbReference>
<dbReference type="PANTHER" id="PTHR11390:SF21">
    <property type="entry name" value="DNA TOPOISOMERASE 3-ALPHA"/>
    <property type="match status" value="1"/>
</dbReference>
<keyword evidence="5 7" id="KW-0238">DNA-binding</keyword>
<dbReference type="FunFam" id="1.10.290.10:FF:000001">
    <property type="entry name" value="DNA topoisomerase"/>
    <property type="match status" value="1"/>
</dbReference>
<dbReference type="InterPro" id="IPR023405">
    <property type="entry name" value="Topo_IA_core_domain"/>
</dbReference>
<dbReference type="GO" id="GO:0031422">
    <property type="term" value="C:RecQ family helicase-topoisomerase III complex"/>
    <property type="evidence" value="ECO:0007669"/>
    <property type="project" value="TreeGrafter"/>
</dbReference>
<dbReference type="GO" id="GO:0006281">
    <property type="term" value="P:DNA repair"/>
    <property type="evidence" value="ECO:0007669"/>
    <property type="project" value="TreeGrafter"/>
</dbReference>
<evidence type="ECO:0000313" key="10">
    <source>
        <dbReference type="EMBL" id="KIH59771.1"/>
    </source>
</evidence>
<dbReference type="InterPro" id="IPR003601">
    <property type="entry name" value="Topo_IA_2"/>
</dbReference>
<dbReference type="Gene3D" id="3.40.50.140">
    <property type="match status" value="1"/>
</dbReference>
<dbReference type="Pfam" id="PF01131">
    <property type="entry name" value="Topoisom_bac"/>
    <property type="match status" value="2"/>
</dbReference>
<evidence type="ECO:0000256" key="7">
    <source>
        <dbReference type="RuleBase" id="RU362092"/>
    </source>
</evidence>
<feature type="domain" description="Topo IA-type catalytic" evidence="9">
    <location>
        <begin position="96"/>
        <end position="606"/>
    </location>
</feature>
<proteinExistence type="inferred from homology"/>
<dbReference type="GO" id="GO:0006310">
    <property type="term" value="P:DNA recombination"/>
    <property type="evidence" value="ECO:0007669"/>
    <property type="project" value="TreeGrafter"/>
</dbReference>
<dbReference type="InterPro" id="IPR013826">
    <property type="entry name" value="Topo_IA_cen_sub3"/>
</dbReference>
<dbReference type="Gene3D" id="1.10.290.10">
    <property type="entry name" value="Topoisomerase I, domain 4"/>
    <property type="match status" value="2"/>
</dbReference>
<dbReference type="GO" id="GO:0003677">
    <property type="term" value="F:DNA binding"/>
    <property type="evidence" value="ECO:0007669"/>
    <property type="project" value="UniProtKB-KW"/>
</dbReference>
<keyword evidence="4 7" id="KW-0799">Topoisomerase</keyword>
<dbReference type="Pfam" id="PF01751">
    <property type="entry name" value="Toprim"/>
    <property type="match status" value="1"/>
</dbReference>
<organism evidence="10 11">
    <name type="scientific">Ancylostoma duodenale</name>
    <dbReference type="NCBI Taxonomy" id="51022"/>
    <lineage>
        <taxon>Eukaryota</taxon>
        <taxon>Metazoa</taxon>
        <taxon>Ecdysozoa</taxon>
        <taxon>Nematoda</taxon>
        <taxon>Chromadorea</taxon>
        <taxon>Rhabditida</taxon>
        <taxon>Rhabditina</taxon>
        <taxon>Rhabditomorpha</taxon>
        <taxon>Strongyloidea</taxon>
        <taxon>Ancylostomatidae</taxon>
        <taxon>Ancylostomatinae</taxon>
        <taxon>Ancylostoma</taxon>
    </lineage>
</organism>